<keyword evidence="2" id="KW-1185">Reference proteome</keyword>
<sequence>MTAAETARALSHSATVPGMEVRRLARLARESVEDMRIRLDGAVVVTEAATGAYAVTPVIAALAGAEHVYGFTRATRHGSVEEVRRQTRELATQAGVLDRIEVRTDRPSSVVAHADVVTNSGHVRPIDGELLALMRSTAVVPLMFEAWEIQAGRFDLALDDALDRGIRVAGTNERHPLVDVFSYLGTMALKLLFDAGTSVRNTRVLVLCDNPFAAYLESGLSAAGAEVHSTSSLEGLGRGLAPDFLLVSRTPTGSPVLTGAELEWVARTWPDTVAVQFWGDLDRESMDAVGLRYWPPSAPAPGHMAVLPDQPGPEAVVRLQAGGLKVASVLLTAPADRTAFDVEFLDEL</sequence>
<name>A0ABP7E5Q9_9MICO</name>
<reference evidence="2" key="1">
    <citation type="journal article" date="2019" name="Int. J. Syst. Evol. Microbiol.">
        <title>The Global Catalogue of Microorganisms (GCM) 10K type strain sequencing project: providing services to taxonomists for standard genome sequencing and annotation.</title>
        <authorList>
            <consortium name="The Broad Institute Genomics Platform"/>
            <consortium name="The Broad Institute Genome Sequencing Center for Infectious Disease"/>
            <person name="Wu L."/>
            <person name="Ma J."/>
        </authorList>
    </citation>
    <scope>NUCLEOTIDE SEQUENCE [LARGE SCALE GENOMIC DNA]</scope>
    <source>
        <strain evidence="2">JCM 17125</strain>
    </source>
</reference>
<evidence type="ECO:0000313" key="1">
    <source>
        <dbReference type="EMBL" id="GAA3713722.1"/>
    </source>
</evidence>
<dbReference type="EMBL" id="BAABDC010000005">
    <property type="protein sequence ID" value="GAA3713722.1"/>
    <property type="molecule type" value="Genomic_DNA"/>
</dbReference>
<dbReference type="Proteomes" id="UP001501468">
    <property type="component" value="Unassembled WGS sequence"/>
</dbReference>
<accession>A0ABP7E5Q9</accession>
<gene>
    <name evidence="1" type="ORF">GCM10022399_33060</name>
</gene>
<comment type="caution">
    <text evidence="1">The sequence shown here is derived from an EMBL/GenBank/DDBJ whole genome shotgun (WGS) entry which is preliminary data.</text>
</comment>
<protein>
    <submittedName>
        <fullName evidence="1">Uncharacterized protein</fullName>
    </submittedName>
</protein>
<evidence type="ECO:0000313" key="2">
    <source>
        <dbReference type="Proteomes" id="UP001501468"/>
    </source>
</evidence>
<proteinExistence type="predicted"/>
<organism evidence="1 2">
    <name type="scientific">Terrabacter ginsenosidimutans</name>
    <dbReference type="NCBI Taxonomy" id="490575"/>
    <lineage>
        <taxon>Bacteria</taxon>
        <taxon>Bacillati</taxon>
        <taxon>Actinomycetota</taxon>
        <taxon>Actinomycetes</taxon>
        <taxon>Micrococcales</taxon>
        <taxon>Intrasporangiaceae</taxon>
        <taxon>Terrabacter</taxon>
    </lineage>
</organism>